<dbReference type="Proteomes" id="UP001527925">
    <property type="component" value="Unassembled WGS sequence"/>
</dbReference>
<keyword evidence="12" id="KW-1185">Reference proteome</keyword>
<dbReference type="InterPro" id="IPR058584">
    <property type="entry name" value="IMB1_TNPO1-like_TPR"/>
</dbReference>
<feature type="repeat" description="HEAT" evidence="9">
    <location>
        <begin position="437"/>
        <end position="472"/>
    </location>
</feature>
<evidence type="ECO:0000313" key="11">
    <source>
        <dbReference type="EMBL" id="KAL2918842.1"/>
    </source>
</evidence>
<dbReference type="Pfam" id="PF25780">
    <property type="entry name" value="TPR_IPO5"/>
    <property type="match status" value="1"/>
</dbReference>
<evidence type="ECO:0000313" key="12">
    <source>
        <dbReference type="Proteomes" id="UP001527925"/>
    </source>
</evidence>
<dbReference type="SUPFAM" id="SSF48371">
    <property type="entry name" value="ARM repeat"/>
    <property type="match status" value="2"/>
</dbReference>
<evidence type="ECO:0000256" key="6">
    <source>
        <dbReference type="ARBA" id="ARBA00022927"/>
    </source>
</evidence>
<reference evidence="11 12" key="1">
    <citation type="submission" date="2023-09" db="EMBL/GenBank/DDBJ databases">
        <title>Pangenome analysis of Batrachochytrium dendrobatidis and related Chytrids.</title>
        <authorList>
            <person name="Yacoub M.N."/>
            <person name="Stajich J.E."/>
            <person name="James T.Y."/>
        </authorList>
    </citation>
    <scope>NUCLEOTIDE SEQUENCE [LARGE SCALE GENOMIC DNA]</scope>
    <source>
        <strain evidence="11 12">JEL0888</strain>
    </source>
</reference>
<evidence type="ECO:0000256" key="3">
    <source>
        <dbReference type="ARBA" id="ARBA00022448"/>
    </source>
</evidence>
<evidence type="ECO:0000256" key="2">
    <source>
        <dbReference type="ARBA" id="ARBA00004496"/>
    </source>
</evidence>
<keyword evidence="5" id="KW-0677">Repeat</keyword>
<evidence type="ECO:0000259" key="10">
    <source>
        <dbReference type="PROSITE" id="PS50166"/>
    </source>
</evidence>
<evidence type="ECO:0000256" key="4">
    <source>
        <dbReference type="ARBA" id="ARBA00022490"/>
    </source>
</evidence>
<dbReference type="Pfam" id="PF02985">
    <property type="entry name" value="HEAT"/>
    <property type="match status" value="1"/>
</dbReference>
<comment type="caution">
    <text evidence="11">The sequence shown here is derived from an EMBL/GenBank/DDBJ whole genome shotgun (WGS) entry which is preliminary data.</text>
</comment>
<evidence type="ECO:0000256" key="9">
    <source>
        <dbReference type="PROSITE-ProRule" id="PRU00103"/>
    </source>
</evidence>
<evidence type="ECO:0000256" key="5">
    <source>
        <dbReference type="ARBA" id="ARBA00022737"/>
    </source>
</evidence>
<dbReference type="InterPro" id="IPR040122">
    <property type="entry name" value="Importin_beta"/>
</dbReference>
<comment type="subcellular location">
    <subcellularLocation>
        <location evidence="2">Cytoplasm</location>
    </subcellularLocation>
    <subcellularLocation>
        <location evidence="1">Nucleus</location>
    </subcellularLocation>
</comment>
<dbReference type="InterPro" id="IPR016024">
    <property type="entry name" value="ARM-type_fold"/>
</dbReference>
<protein>
    <recommendedName>
        <fullName evidence="10">Importin N-terminal domain-containing protein</fullName>
    </recommendedName>
</protein>
<dbReference type="InterPro" id="IPR000357">
    <property type="entry name" value="HEAT"/>
</dbReference>
<accession>A0ABR4NH49</accession>
<dbReference type="InterPro" id="IPR034085">
    <property type="entry name" value="TOG"/>
</dbReference>
<gene>
    <name evidence="11" type="ORF">HK105_201676</name>
</gene>
<dbReference type="PROSITE" id="PS50166">
    <property type="entry name" value="IMPORTIN_B_NT"/>
    <property type="match status" value="1"/>
</dbReference>
<organism evidence="11 12">
    <name type="scientific">Polyrhizophydium stewartii</name>
    <dbReference type="NCBI Taxonomy" id="2732419"/>
    <lineage>
        <taxon>Eukaryota</taxon>
        <taxon>Fungi</taxon>
        <taxon>Fungi incertae sedis</taxon>
        <taxon>Chytridiomycota</taxon>
        <taxon>Chytridiomycota incertae sedis</taxon>
        <taxon>Chytridiomycetes</taxon>
        <taxon>Rhizophydiales</taxon>
        <taxon>Rhizophydiales incertae sedis</taxon>
        <taxon>Polyrhizophydium</taxon>
    </lineage>
</organism>
<name>A0ABR4NH49_9FUNG</name>
<sequence>MLPPARRQDPNVQRLESLLALVTNEHSTAVLSQATAELSSQWLKRPETIPALLQIITQSQSTPVRQLAAVEARKLIEKHHGRAWLDLAEPIRADIKANILGVTVNESHNLVRHALARVISEIAKIEVAQQRWTELIGALHGLCTSSVASQREVGVYVLFTLFEVLDSQMSSFMPELLAVFSNSVNDPESLLVAVTTVQALGKLAEFIDDISSSFKTFRELVPSMVGALQRTIAAGDDDAAHKIFEVFEDLMVLELPFLQKHFADFVNLCAAIAKDTNQSDEVRSMALSFIMTSTHYARSKIQKQGLIPVILEAALPVAAEEEPADRDEQYPAKTALQLVNSLAVIFPPQHVFPLVMRNAVVFLQSADANYRRAAMLSIAVLVEGCADHMRERISEIFPLIVHAMQDAAPSVRRSACTALGALAEDLDDEVTVQHAVLLPLLLSMCDDPDPDVQPVAITTIDSIVESLDDEVAPYTDTLIQKLVGLLASPNRKTVLSATNCIGTLARSAGSAFGPYFEGVMARLYALMSLSETSDLDLRAVATDAVAAVAEAMGKEAFAPYTQRVMEVAIQGIHIDNSQLREYSYSFFGTLARVFGEDFSPFLSLIVPQIMFSCKLQDKDWNSLLDTTTPDEVDLDDEDDDEDDDANKFSFNSAISHEKASSFSALGELFAATRSAFMPYVADVLNAANGATQHFNEEVRISAAQCLLRFFTTVFSMAHPGEWTPGLPLAVPAHENVVSVAQLALGGVITMLEEEDSRMVMARLLQELTETIKQVGPAAVAFEFTDSPHESPRHLDALTGLLQLLFTGEHGCQISEDFDPSAGQGDEELAELDALVISTAADVLGALAAALGPNFPHVFAPFLPLIAKHYQKSRPVSDRSMAVGSLAEIVDGLESGISQFTGDLLQLFMRALRDDEEEVRSNAVFGLGVLIQYSTVDLTSYYPQLLQLLHPFFKSTAKSNLADNACGTVARMILRAPGAVPLDQVLPVFVEALPLKRDFVENESVIKCLLGLLDAQNAAAVALLPRIVHVFGQMLAPPAAQLRDADRSSLVGFMNSMRTHRAAEFEAIVAAMPADARDAVVRALTQ</sequence>
<evidence type="ECO:0000256" key="8">
    <source>
        <dbReference type="ARBA" id="ARBA00023242"/>
    </source>
</evidence>
<keyword evidence="6" id="KW-0653">Protein transport</keyword>
<keyword evidence="4" id="KW-0963">Cytoplasm</keyword>
<dbReference type="Pfam" id="PF25574">
    <property type="entry name" value="TPR_IMB1"/>
    <property type="match status" value="1"/>
</dbReference>
<dbReference type="InterPro" id="IPR011989">
    <property type="entry name" value="ARM-like"/>
</dbReference>
<feature type="domain" description="Importin N-terminal" evidence="10">
    <location>
        <begin position="34"/>
        <end position="105"/>
    </location>
</feature>
<dbReference type="PANTHER" id="PTHR10527">
    <property type="entry name" value="IMPORTIN BETA"/>
    <property type="match status" value="1"/>
</dbReference>
<keyword evidence="7" id="KW-0007">Acetylation</keyword>
<dbReference type="InterPro" id="IPR001494">
    <property type="entry name" value="Importin-beta_N"/>
</dbReference>
<keyword evidence="3" id="KW-0813">Transport</keyword>
<dbReference type="Pfam" id="PF03810">
    <property type="entry name" value="IBN_N"/>
    <property type="match status" value="1"/>
</dbReference>
<dbReference type="PROSITE" id="PS50077">
    <property type="entry name" value="HEAT_REPEAT"/>
    <property type="match status" value="2"/>
</dbReference>
<dbReference type="SMART" id="SM01349">
    <property type="entry name" value="TOG"/>
    <property type="match status" value="1"/>
</dbReference>
<evidence type="ECO:0000256" key="7">
    <source>
        <dbReference type="ARBA" id="ARBA00022990"/>
    </source>
</evidence>
<dbReference type="InterPro" id="IPR057672">
    <property type="entry name" value="TPR_IPO4/5"/>
</dbReference>
<evidence type="ECO:0000256" key="1">
    <source>
        <dbReference type="ARBA" id="ARBA00004123"/>
    </source>
</evidence>
<dbReference type="SMART" id="SM00913">
    <property type="entry name" value="IBN_N"/>
    <property type="match status" value="1"/>
</dbReference>
<dbReference type="InterPro" id="IPR021133">
    <property type="entry name" value="HEAT_type_2"/>
</dbReference>
<dbReference type="Gene3D" id="1.25.10.10">
    <property type="entry name" value="Leucine-rich Repeat Variant"/>
    <property type="match status" value="1"/>
</dbReference>
<proteinExistence type="predicted"/>
<dbReference type="EMBL" id="JADGIZ020000005">
    <property type="protein sequence ID" value="KAL2918842.1"/>
    <property type="molecule type" value="Genomic_DNA"/>
</dbReference>
<keyword evidence="8" id="KW-0539">Nucleus</keyword>
<feature type="repeat" description="HEAT" evidence="9">
    <location>
        <begin position="396"/>
        <end position="434"/>
    </location>
</feature>